<evidence type="ECO:0000313" key="3">
    <source>
        <dbReference type="EMBL" id="GJT78787.1"/>
    </source>
</evidence>
<feature type="domain" description="Tf2-1-like SH3-like" evidence="2">
    <location>
        <begin position="135"/>
        <end position="166"/>
    </location>
</feature>
<evidence type="ECO:0000313" key="4">
    <source>
        <dbReference type="Proteomes" id="UP001151760"/>
    </source>
</evidence>
<keyword evidence="1" id="KW-0175">Coiled coil</keyword>
<evidence type="ECO:0000259" key="2">
    <source>
        <dbReference type="Pfam" id="PF24626"/>
    </source>
</evidence>
<accession>A0ABQ5GV67</accession>
<keyword evidence="3" id="KW-0548">Nucleotidyltransferase</keyword>
<organism evidence="3 4">
    <name type="scientific">Tanacetum coccineum</name>
    <dbReference type="NCBI Taxonomy" id="301880"/>
    <lineage>
        <taxon>Eukaryota</taxon>
        <taxon>Viridiplantae</taxon>
        <taxon>Streptophyta</taxon>
        <taxon>Embryophyta</taxon>
        <taxon>Tracheophyta</taxon>
        <taxon>Spermatophyta</taxon>
        <taxon>Magnoliopsida</taxon>
        <taxon>eudicotyledons</taxon>
        <taxon>Gunneridae</taxon>
        <taxon>Pentapetalae</taxon>
        <taxon>asterids</taxon>
        <taxon>campanulids</taxon>
        <taxon>Asterales</taxon>
        <taxon>Asteraceae</taxon>
        <taxon>Asteroideae</taxon>
        <taxon>Anthemideae</taxon>
        <taxon>Anthemidinae</taxon>
        <taxon>Tanacetum</taxon>
    </lineage>
</organism>
<dbReference type="InterPro" id="IPR036397">
    <property type="entry name" value="RNaseH_sf"/>
</dbReference>
<keyword evidence="4" id="KW-1185">Reference proteome</keyword>
<feature type="coiled-coil region" evidence="1">
    <location>
        <begin position="178"/>
        <end position="205"/>
    </location>
</feature>
<dbReference type="Proteomes" id="UP001151760">
    <property type="component" value="Unassembled WGS sequence"/>
</dbReference>
<reference evidence="3" key="2">
    <citation type="submission" date="2022-01" db="EMBL/GenBank/DDBJ databases">
        <authorList>
            <person name="Yamashiro T."/>
            <person name="Shiraishi A."/>
            <person name="Satake H."/>
            <person name="Nakayama K."/>
        </authorList>
    </citation>
    <scope>NUCLEOTIDE SEQUENCE</scope>
</reference>
<comment type="caution">
    <text evidence="3">The sequence shown here is derived from an EMBL/GenBank/DDBJ whole genome shotgun (WGS) entry which is preliminary data.</text>
</comment>
<proteinExistence type="predicted"/>
<dbReference type="Pfam" id="PF24626">
    <property type="entry name" value="SH3_Tf2-1"/>
    <property type="match status" value="1"/>
</dbReference>
<dbReference type="EMBL" id="BQNB010018834">
    <property type="protein sequence ID" value="GJT78787.1"/>
    <property type="molecule type" value="Genomic_DNA"/>
</dbReference>
<sequence>MGRAWKHFEDSLECLRERKIVRQGYGAMLMQREKMIAYAYRQFKVHEENYTTNDLELGAVDRHLPLVEFSYNNSYHASIKAAPYEALYGRKCRSPIKNCLLTASSRQKSYADKRTKPLEFEVGDKVHVTLGHSRLARVGPVAYTLELPEELKGIHSTFHVSNLKKCLAEGDIVVLIEEIQLDDKLNMIEEQLEVINREVTKVEGNDGVEVSGVVVLVGCGGGDVVMKCLWWWRSVEVGLSAGSGEPAVVEMTKVVWWSVEDGDEVMRCGGGGW</sequence>
<dbReference type="PANTHER" id="PTHR46148:SF59">
    <property type="entry name" value="NUCLEOTIDYLTRANSFERASE, RIBONUCLEASE H"/>
    <property type="match status" value="1"/>
</dbReference>
<dbReference type="GO" id="GO:0003964">
    <property type="term" value="F:RNA-directed DNA polymerase activity"/>
    <property type="evidence" value="ECO:0007669"/>
    <property type="project" value="UniProtKB-KW"/>
</dbReference>
<evidence type="ECO:0000256" key="1">
    <source>
        <dbReference type="SAM" id="Coils"/>
    </source>
</evidence>
<dbReference type="InterPro" id="IPR056924">
    <property type="entry name" value="SH3_Tf2-1"/>
</dbReference>
<dbReference type="Gene3D" id="3.30.420.10">
    <property type="entry name" value="Ribonuclease H-like superfamily/Ribonuclease H"/>
    <property type="match status" value="1"/>
</dbReference>
<reference evidence="3" key="1">
    <citation type="journal article" date="2022" name="Int. J. Mol. Sci.">
        <title>Draft Genome of Tanacetum Coccineum: Genomic Comparison of Closely Related Tanacetum-Family Plants.</title>
        <authorList>
            <person name="Yamashiro T."/>
            <person name="Shiraishi A."/>
            <person name="Nakayama K."/>
            <person name="Satake H."/>
        </authorList>
    </citation>
    <scope>NUCLEOTIDE SEQUENCE</scope>
</reference>
<name>A0ABQ5GV67_9ASTR</name>
<gene>
    <name evidence="3" type="ORF">Tco_1045512</name>
</gene>
<dbReference type="PANTHER" id="PTHR46148">
    <property type="entry name" value="CHROMO DOMAIN-CONTAINING PROTEIN"/>
    <property type="match status" value="1"/>
</dbReference>
<protein>
    <submittedName>
        <fullName evidence="3">Reverse transcriptase domain-containing protein</fullName>
    </submittedName>
</protein>
<keyword evidence="3" id="KW-0808">Transferase</keyword>
<keyword evidence="3" id="KW-0695">RNA-directed DNA polymerase</keyword>